<evidence type="ECO:0000313" key="5">
    <source>
        <dbReference type="EMBL" id="OAS86009.1"/>
    </source>
</evidence>
<dbReference type="InterPro" id="IPR011711">
    <property type="entry name" value="GntR_C"/>
</dbReference>
<dbReference type="PRINTS" id="PR00035">
    <property type="entry name" value="HTHGNTR"/>
</dbReference>
<evidence type="ECO:0000313" key="6">
    <source>
        <dbReference type="Proteomes" id="UP000078534"/>
    </source>
</evidence>
<dbReference type="CDD" id="cd07377">
    <property type="entry name" value="WHTH_GntR"/>
    <property type="match status" value="1"/>
</dbReference>
<proteinExistence type="predicted"/>
<dbReference type="RefSeq" id="WP_066332947.1">
    <property type="nucleotide sequence ID" value="NZ_LWSG01000016.1"/>
</dbReference>
<dbReference type="InterPro" id="IPR036390">
    <property type="entry name" value="WH_DNA-bd_sf"/>
</dbReference>
<dbReference type="Proteomes" id="UP000078534">
    <property type="component" value="Unassembled WGS sequence"/>
</dbReference>
<dbReference type="Gene3D" id="1.20.120.530">
    <property type="entry name" value="GntR ligand-binding domain-like"/>
    <property type="match status" value="1"/>
</dbReference>
<protein>
    <recommendedName>
        <fullName evidence="4">HTH gntR-type domain-containing protein</fullName>
    </recommendedName>
</protein>
<evidence type="ECO:0000259" key="4">
    <source>
        <dbReference type="PROSITE" id="PS50949"/>
    </source>
</evidence>
<sequence length="234" mass="27069">MVKINPIKKITVTEQVMEQIASWITSNELNPGDKLPNERLLAQEFGVNRGRIRESLRALALIGLITIKPGEGSYVNKSESPIPAETIGWMYYNEIDNLDEIYAARKLIESEVFLEASKHMTDDDIIVLEKTLIELKSLSVKEKNIVDFQQLLDEFDLHMGFCSKNKIYNKLMQTIVHLRHESMLKILNIPGAWENSIEWRIKLVLAIKDHDDEKIKEAINLNFTRAKQFYRKAD</sequence>
<gene>
    <name evidence="5" type="ORF">A6K24_22975</name>
</gene>
<evidence type="ECO:0000256" key="2">
    <source>
        <dbReference type="ARBA" id="ARBA00023125"/>
    </source>
</evidence>
<dbReference type="EMBL" id="LWSG01000016">
    <property type="protein sequence ID" value="OAS86009.1"/>
    <property type="molecule type" value="Genomic_DNA"/>
</dbReference>
<dbReference type="STRING" id="152268.A6K24_22975"/>
<dbReference type="SMART" id="SM00345">
    <property type="entry name" value="HTH_GNTR"/>
    <property type="match status" value="1"/>
</dbReference>
<dbReference type="GO" id="GO:0003677">
    <property type="term" value="F:DNA binding"/>
    <property type="evidence" value="ECO:0007669"/>
    <property type="project" value="UniProtKB-KW"/>
</dbReference>
<evidence type="ECO:0000256" key="1">
    <source>
        <dbReference type="ARBA" id="ARBA00023015"/>
    </source>
</evidence>
<keyword evidence="2" id="KW-0238">DNA-binding</keyword>
<reference evidence="6" key="1">
    <citation type="submission" date="2016-04" db="EMBL/GenBank/DDBJ databases">
        <authorList>
            <person name="Lyu Z."/>
            <person name="Lyu W."/>
        </authorList>
    </citation>
    <scope>NUCLEOTIDE SEQUENCE [LARGE SCALE GENOMIC DNA]</scope>
    <source>
        <strain evidence="6">C44</strain>
    </source>
</reference>
<dbReference type="SUPFAM" id="SSF46785">
    <property type="entry name" value="Winged helix' DNA-binding domain"/>
    <property type="match status" value="1"/>
</dbReference>
<dbReference type="GO" id="GO:0003700">
    <property type="term" value="F:DNA-binding transcription factor activity"/>
    <property type="evidence" value="ECO:0007669"/>
    <property type="project" value="InterPro"/>
</dbReference>
<dbReference type="InterPro" id="IPR036388">
    <property type="entry name" value="WH-like_DNA-bd_sf"/>
</dbReference>
<accession>A0A179SYU6</accession>
<dbReference type="SUPFAM" id="SSF48008">
    <property type="entry name" value="GntR ligand-binding domain-like"/>
    <property type="match status" value="1"/>
</dbReference>
<name>A0A179SYU6_9BACI</name>
<feature type="domain" description="HTH gntR-type" evidence="4">
    <location>
        <begin position="10"/>
        <end position="78"/>
    </location>
</feature>
<dbReference type="Pfam" id="PF00392">
    <property type="entry name" value="GntR"/>
    <property type="match status" value="1"/>
</dbReference>
<dbReference type="InterPro" id="IPR000524">
    <property type="entry name" value="Tscrpt_reg_HTH_GntR"/>
</dbReference>
<dbReference type="SMART" id="SM00895">
    <property type="entry name" value="FCD"/>
    <property type="match status" value="1"/>
</dbReference>
<dbReference type="AlphaFoldDB" id="A0A179SYU6"/>
<dbReference type="InterPro" id="IPR008920">
    <property type="entry name" value="TF_FadR/GntR_C"/>
</dbReference>
<dbReference type="PANTHER" id="PTHR43537">
    <property type="entry name" value="TRANSCRIPTIONAL REGULATOR, GNTR FAMILY"/>
    <property type="match status" value="1"/>
</dbReference>
<dbReference type="Gene3D" id="1.10.10.10">
    <property type="entry name" value="Winged helix-like DNA-binding domain superfamily/Winged helix DNA-binding domain"/>
    <property type="match status" value="1"/>
</dbReference>
<keyword evidence="3" id="KW-0804">Transcription</keyword>
<evidence type="ECO:0000256" key="3">
    <source>
        <dbReference type="ARBA" id="ARBA00023163"/>
    </source>
</evidence>
<dbReference type="PANTHER" id="PTHR43537:SF5">
    <property type="entry name" value="UXU OPERON TRANSCRIPTIONAL REGULATOR"/>
    <property type="match status" value="1"/>
</dbReference>
<keyword evidence="1" id="KW-0805">Transcription regulation</keyword>
<organism evidence="5 6">
    <name type="scientific">Metabacillus litoralis</name>
    <dbReference type="NCBI Taxonomy" id="152268"/>
    <lineage>
        <taxon>Bacteria</taxon>
        <taxon>Bacillati</taxon>
        <taxon>Bacillota</taxon>
        <taxon>Bacilli</taxon>
        <taxon>Bacillales</taxon>
        <taxon>Bacillaceae</taxon>
        <taxon>Metabacillus</taxon>
    </lineage>
</organism>
<keyword evidence="6" id="KW-1185">Reference proteome</keyword>
<dbReference type="PROSITE" id="PS50949">
    <property type="entry name" value="HTH_GNTR"/>
    <property type="match status" value="1"/>
</dbReference>
<comment type="caution">
    <text evidence="5">The sequence shown here is derived from an EMBL/GenBank/DDBJ whole genome shotgun (WGS) entry which is preliminary data.</text>
</comment>
<dbReference type="Pfam" id="PF07729">
    <property type="entry name" value="FCD"/>
    <property type="match status" value="1"/>
</dbReference>
<dbReference type="OrthoDB" id="369138at2"/>